<dbReference type="InterPro" id="IPR036640">
    <property type="entry name" value="ABC1_TM_sf"/>
</dbReference>
<evidence type="ECO:0000256" key="5">
    <source>
        <dbReference type="ARBA" id="ARBA00022741"/>
    </source>
</evidence>
<dbReference type="PROSITE" id="PS50893">
    <property type="entry name" value="ABC_TRANSPORTER_2"/>
    <property type="match status" value="1"/>
</dbReference>
<name>A0A3E2N7R4_9FIRM</name>
<feature type="domain" description="ABC transmembrane type-1" evidence="11">
    <location>
        <begin position="18"/>
        <end position="299"/>
    </location>
</feature>
<evidence type="ECO:0000256" key="2">
    <source>
        <dbReference type="ARBA" id="ARBA00022448"/>
    </source>
</evidence>
<keyword evidence="3" id="KW-1003">Cell membrane</keyword>
<dbReference type="PANTHER" id="PTHR43394">
    <property type="entry name" value="ATP-DEPENDENT PERMEASE MDL1, MITOCHONDRIAL"/>
    <property type="match status" value="1"/>
</dbReference>
<dbReference type="InterPro" id="IPR011527">
    <property type="entry name" value="ABC1_TM_dom"/>
</dbReference>
<gene>
    <name evidence="13" type="ORF">DS742_20590</name>
    <name evidence="12" type="ORF">LAD12857_40140</name>
</gene>
<evidence type="ECO:0000259" key="10">
    <source>
        <dbReference type="PROSITE" id="PS50893"/>
    </source>
</evidence>
<sequence>MKRIITYYLKPYYLRMTVGFFIKFSGTLMDLFLPWTLARMIDVVIPSGKKEEIFLWGIFMFVCSVLAVTLSIIANRMAARVASDSIFTIREDLFRKVMVLSNRQADEITRPSLISRLTSDTYHVHQMIGRIQRLGVRAPILLVGGIIMTLLLDPALACILLAVLPLLTVVVITVSGKSIPLFTQLQENMDGFVRLIREDIAGIRVIKALSKEDYERNRFDKSNRDVVDWEKRATITTAITNPAMNLFLNMGLVCVVVAGAYRVNEGLSKVGTILAFMTYFTIILNALMSISRMFVIVSKAAASADRIDRVLESEDETSFQFVPVLEEEKKEDSLLEFDHISFSYDGTGNHLRDITFQLGKGETLGIIGATGSGKSTVVNLLMRYYDPDEGVIRMNGRDIRTMNLKELRSRFGTVFQNDVIFEESILENIRMGRNISEQEAVVAAGFARALDFIGEKGGILESLNIRGANLSGGQKQRILIARALAAHPEILILDDSSSALDYKTDSLLRKELRENFSHTTCILIAQRVSSVMNLNQIMVLEEGAAIGMGTHEELMKTCEGYREIVISQMGAERGENG</sequence>
<dbReference type="EMBL" id="BRPJ01000086">
    <property type="protein sequence ID" value="GLB32091.1"/>
    <property type="molecule type" value="Genomic_DNA"/>
</dbReference>
<feature type="domain" description="ABC transporter" evidence="10">
    <location>
        <begin position="335"/>
        <end position="567"/>
    </location>
</feature>
<evidence type="ECO:0000259" key="11">
    <source>
        <dbReference type="PROSITE" id="PS50929"/>
    </source>
</evidence>
<comment type="subcellular location">
    <subcellularLocation>
        <location evidence="1">Cell membrane</location>
        <topology evidence="1">Multi-pass membrane protein</topology>
    </subcellularLocation>
</comment>
<dbReference type="Gene3D" id="1.20.1560.10">
    <property type="entry name" value="ABC transporter type 1, transmembrane domain"/>
    <property type="match status" value="1"/>
</dbReference>
<dbReference type="RefSeq" id="WP_117418840.1">
    <property type="nucleotide sequence ID" value="NZ_BRPJ01000086.1"/>
</dbReference>
<evidence type="ECO:0000256" key="6">
    <source>
        <dbReference type="ARBA" id="ARBA00022840"/>
    </source>
</evidence>
<feature type="transmembrane region" description="Helical" evidence="9">
    <location>
        <begin position="270"/>
        <end position="290"/>
    </location>
</feature>
<evidence type="ECO:0000256" key="3">
    <source>
        <dbReference type="ARBA" id="ARBA00022475"/>
    </source>
</evidence>
<dbReference type="SUPFAM" id="SSF52540">
    <property type="entry name" value="P-loop containing nucleoside triphosphate hydrolases"/>
    <property type="match status" value="1"/>
</dbReference>
<dbReference type="SUPFAM" id="SSF90123">
    <property type="entry name" value="ABC transporter transmembrane region"/>
    <property type="match status" value="1"/>
</dbReference>
<dbReference type="InterPro" id="IPR003593">
    <property type="entry name" value="AAA+_ATPase"/>
</dbReference>
<dbReference type="InterPro" id="IPR027417">
    <property type="entry name" value="P-loop_NTPase"/>
</dbReference>
<evidence type="ECO:0000256" key="4">
    <source>
        <dbReference type="ARBA" id="ARBA00022692"/>
    </source>
</evidence>
<keyword evidence="5" id="KW-0547">Nucleotide-binding</keyword>
<feature type="transmembrane region" description="Helical" evidence="9">
    <location>
        <begin position="134"/>
        <end position="152"/>
    </location>
</feature>
<dbReference type="PROSITE" id="PS00211">
    <property type="entry name" value="ABC_TRANSPORTER_1"/>
    <property type="match status" value="1"/>
</dbReference>
<protein>
    <submittedName>
        <fullName evidence="13">ABC transporter ATP-binding protein</fullName>
    </submittedName>
</protein>
<feature type="transmembrane region" description="Helical" evidence="9">
    <location>
        <begin position="53"/>
        <end position="74"/>
    </location>
</feature>
<reference evidence="13 14" key="1">
    <citation type="submission" date="2018-07" db="EMBL/GenBank/DDBJ databases">
        <title>New species, Clostridium PI-S10-A1B.</title>
        <authorList>
            <person name="Krishna G."/>
            <person name="Summeta K."/>
            <person name="Shikha S."/>
            <person name="Prabhu P.B."/>
            <person name="Suresh K."/>
        </authorList>
    </citation>
    <scope>NUCLEOTIDE SEQUENCE [LARGE SCALE GENOMIC DNA]</scope>
    <source>
        <strain evidence="13 14">PI-S10-A1B</strain>
    </source>
</reference>
<dbReference type="Proteomes" id="UP001419084">
    <property type="component" value="Unassembled WGS sequence"/>
</dbReference>
<organism evidence="13 14">
    <name type="scientific">Lacrimispora amygdalina</name>
    <dbReference type="NCBI Taxonomy" id="253257"/>
    <lineage>
        <taxon>Bacteria</taxon>
        <taxon>Bacillati</taxon>
        <taxon>Bacillota</taxon>
        <taxon>Clostridia</taxon>
        <taxon>Lachnospirales</taxon>
        <taxon>Lachnospiraceae</taxon>
        <taxon>Lacrimispora</taxon>
    </lineage>
</organism>
<dbReference type="InterPro" id="IPR003439">
    <property type="entry name" value="ABC_transporter-like_ATP-bd"/>
</dbReference>
<dbReference type="FunFam" id="3.40.50.300:FF:000221">
    <property type="entry name" value="Multidrug ABC transporter ATP-binding protein"/>
    <property type="match status" value="1"/>
</dbReference>
<keyword evidence="2" id="KW-0813">Transport</keyword>
<dbReference type="InterPro" id="IPR039421">
    <property type="entry name" value="Type_1_exporter"/>
</dbReference>
<dbReference type="SMART" id="SM00382">
    <property type="entry name" value="AAA"/>
    <property type="match status" value="1"/>
</dbReference>
<dbReference type="Gene3D" id="3.40.50.300">
    <property type="entry name" value="P-loop containing nucleotide triphosphate hydrolases"/>
    <property type="match status" value="1"/>
</dbReference>
<keyword evidence="15" id="KW-1185">Reference proteome</keyword>
<keyword evidence="8 9" id="KW-0472">Membrane</keyword>
<dbReference type="InterPro" id="IPR017871">
    <property type="entry name" value="ABC_transporter-like_CS"/>
</dbReference>
<evidence type="ECO:0000256" key="7">
    <source>
        <dbReference type="ARBA" id="ARBA00022989"/>
    </source>
</evidence>
<feature type="transmembrane region" description="Helical" evidence="9">
    <location>
        <begin position="246"/>
        <end position="264"/>
    </location>
</feature>
<dbReference type="PROSITE" id="PS50929">
    <property type="entry name" value="ABC_TM1F"/>
    <property type="match status" value="1"/>
</dbReference>
<evidence type="ECO:0000256" key="9">
    <source>
        <dbReference type="SAM" id="Phobius"/>
    </source>
</evidence>
<dbReference type="Pfam" id="PF00005">
    <property type="entry name" value="ABC_tran"/>
    <property type="match status" value="1"/>
</dbReference>
<evidence type="ECO:0000313" key="13">
    <source>
        <dbReference type="EMBL" id="RFZ77035.1"/>
    </source>
</evidence>
<dbReference type="EMBL" id="QOHO01000070">
    <property type="protein sequence ID" value="RFZ77035.1"/>
    <property type="molecule type" value="Genomic_DNA"/>
</dbReference>
<evidence type="ECO:0000256" key="8">
    <source>
        <dbReference type="ARBA" id="ARBA00023136"/>
    </source>
</evidence>
<dbReference type="GO" id="GO:0005524">
    <property type="term" value="F:ATP binding"/>
    <property type="evidence" value="ECO:0007669"/>
    <property type="project" value="UniProtKB-KW"/>
</dbReference>
<evidence type="ECO:0000313" key="12">
    <source>
        <dbReference type="EMBL" id="GLB32091.1"/>
    </source>
</evidence>
<dbReference type="OrthoDB" id="9762778at2"/>
<reference evidence="12 15" key="2">
    <citation type="journal article" date="2024" name="Int. J. Syst. Evol. Microbiol.">
        <title>Lacrimispora brassicae sp. nov. isolated from fermented cabbage, and proposal of Clostridium indicum Gundawar et al. 2019 and Clostridium methoxybenzovorans Mechichi et al. 1999 as heterotypic synonyms of Lacrimispora amygdalina (Parshina et al. 2003) Haas and Blanchard 2020 and Lacrimispora indolis (McClung and McCoy 1957) Haas and Blanchard 2020, respectively.</title>
        <authorList>
            <person name="Kobayashi H."/>
            <person name="Tanizawa Y."/>
            <person name="Sakamoto M."/>
            <person name="Ohkuma M."/>
            <person name="Tohno M."/>
        </authorList>
    </citation>
    <scope>NUCLEOTIDE SEQUENCE [LARGE SCALE GENOMIC DNA]</scope>
    <source>
        <strain evidence="12 15">DSM 12857</strain>
    </source>
</reference>
<keyword evidence="4 9" id="KW-0812">Transmembrane</keyword>
<evidence type="ECO:0000313" key="14">
    <source>
        <dbReference type="Proteomes" id="UP000260680"/>
    </source>
</evidence>
<dbReference type="AlphaFoldDB" id="A0A3E2N7R4"/>
<dbReference type="GO" id="GO:0015421">
    <property type="term" value="F:ABC-type oligopeptide transporter activity"/>
    <property type="evidence" value="ECO:0007669"/>
    <property type="project" value="TreeGrafter"/>
</dbReference>
<keyword evidence="7 9" id="KW-1133">Transmembrane helix</keyword>
<dbReference type="GO" id="GO:0016887">
    <property type="term" value="F:ATP hydrolysis activity"/>
    <property type="evidence" value="ECO:0007669"/>
    <property type="project" value="InterPro"/>
</dbReference>
<dbReference type="GO" id="GO:0005886">
    <property type="term" value="C:plasma membrane"/>
    <property type="evidence" value="ECO:0007669"/>
    <property type="project" value="UniProtKB-SubCell"/>
</dbReference>
<keyword evidence="6 13" id="KW-0067">ATP-binding</keyword>
<proteinExistence type="predicted"/>
<feature type="transmembrane region" description="Helical" evidence="9">
    <location>
        <begin position="12"/>
        <end position="33"/>
    </location>
</feature>
<feature type="transmembrane region" description="Helical" evidence="9">
    <location>
        <begin position="158"/>
        <end position="176"/>
    </location>
</feature>
<dbReference type="CDD" id="cd18548">
    <property type="entry name" value="ABC_6TM_Tm287_like"/>
    <property type="match status" value="1"/>
</dbReference>
<dbReference type="PANTHER" id="PTHR43394:SF1">
    <property type="entry name" value="ATP-BINDING CASSETTE SUB-FAMILY B MEMBER 10, MITOCHONDRIAL"/>
    <property type="match status" value="1"/>
</dbReference>
<evidence type="ECO:0000313" key="15">
    <source>
        <dbReference type="Proteomes" id="UP001419084"/>
    </source>
</evidence>
<evidence type="ECO:0000256" key="1">
    <source>
        <dbReference type="ARBA" id="ARBA00004651"/>
    </source>
</evidence>
<comment type="caution">
    <text evidence="13">The sequence shown here is derived from an EMBL/GenBank/DDBJ whole genome shotgun (WGS) entry which is preliminary data.</text>
</comment>
<accession>A0A3E2N7R4</accession>
<dbReference type="Proteomes" id="UP000260680">
    <property type="component" value="Unassembled WGS sequence"/>
</dbReference>
<dbReference type="Pfam" id="PF00664">
    <property type="entry name" value="ABC_membrane"/>
    <property type="match status" value="1"/>
</dbReference>